<evidence type="ECO:0000313" key="3">
    <source>
        <dbReference type="Proteomes" id="UP000037558"/>
    </source>
</evidence>
<evidence type="ECO:0000256" key="1">
    <source>
        <dbReference type="SAM" id="Phobius"/>
    </source>
</evidence>
<proteinExistence type="predicted"/>
<keyword evidence="1" id="KW-0472">Membrane</keyword>
<dbReference type="RefSeq" id="WP_157052691.1">
    <property type="nucleotide sequence ID" value="NZ_LILC01000013.1"/>
</dbReference>
<dbReference type="EMBL" id="LILC01000013">
    <property type="protein sequence ID" value="KOO46660.1"/>
    <property type="molecule type" value="Genomic_DNA"/>
</dbReference>
<reference evidence="3" key="1">
    <citation type="submission" date="2015-08" db="EMBL/GenBank/DDBJ databases">
        <title>Fjat-14210 dsm16467.</title>
        <authorList>
            <person name="Liu B."/>
            <person name="Wang J."/>
            <person name="Zhu Y."/>
            <person name="Liu G."/>
            <person name="Chen Q."/>
            <person name="Chen Z."/>
            <person name="Lan J."/>
            <person name="Che J."/>
            <person name="Ge C."/>
            <person name="Shi H."/>
            <person name="Pan Z."/>
            <person name="Liu X."/>
        </authorList>
    </citation>
    <scope>NUCLEOTIDE SEQUENCE [LARGE SCALE GENOMIC DNA]</scope>
    <source>
        <strain evidence="3">DSM 16467</strain>
    </source>
</reference>
<sequence>MKHTRLFLICALILPWLTLPLLGKSAFKKYLPATILISIVTKWLNIYGKKRRWWAFFESFPKKTSGEDLWIIGPYFFTSLWVLKKTAHSFPLFIAVNLCIHLFFTYTFDPLLRKLGIFSLVRLKRVQYIWMLMGRALLLYAFQFCIDRVKKPTVNETIR</sequence>
<name>A0A0M0L6F4_9BACI</name>
<dbReference type="Proteomes" id="UP000037558">
    <property type="component" value="Unassembled WGS sequence"/>
</dbReference>
<keyword evidence="1" id="KW-0812">Transmembrane</keyword>
<protein>
    <submittedName>
        <fullName evidence="2">Uncharacterized protein</fullName>
    </submittedName>
</protein>
<dbReference type="STRING" id="284581.AMD01_09970"/>
<dbReference type="PATRIC" id="fig|284581.3.peg.2074"/>
<dbReference type="OrthoDB" id="1683771at2"/>
<feature type="transmembrane region" description="Helical" evidence="1">
    <location>
        <begin position="128"/>
        <end position="146"/>
    </location>
</feature>
<organism evidence="2 3">
    <name type="scientific">Priestia koreensis</name>
    <dbReference type="NCBI Taxonomy" id="284581"/>
    <lineage>
        <taxon>Bacteria</taxon>
        <taxon>Bacillati</taxon>
        <taxon>Bacillota</taxon>
        <taxon>Bacilli</taxon>
        <taxon>Bacillales</taxon>
        <taxon>Bacillaceae</taxon>
        <taxon>Priestia</taxon>
    </lineage>
</organism>
<keyword evidence="3" id="KW-1185">Reference proteome</keyword>
<evidence type="ECO:0000313" key="2">
    <source>
        <dbReference type="EMBL" id="KOO46660.1"/>
    </source>
</evidence>
<gene>
    <name evidence="2" type="ORF">AMD01_09970</name>
</gene>
<keyword evidence="1" id="KW-1133">Transmembrane helix</keyword>
<dbReference type="AlphaFoldDB" id="A0A0M0L6F4"/>
<accession>A0A0M0L6F4</accession>
<feature type="transmembrane region" description="Helical" evidence="1">
    <location>
        <begin position="90"/>
        <end position="108"/>
    </location>
</feature>
<comment type="caution">
    <text evidence="2">The sequence shown here is derived from an EMBL/GenBank/DDBJ whole genome shotgun (WGS) entry which is preliminary data.</text>
</comment>